<evidence type="ECO:0000313" key="4">
    <source>
        <dbReference type="Proteomes" id="UP000252182"/>
    </source>
</evidence>
<feature type="domain" description="Glycosyltransferase subfamily 4-like N-terminal" evidence="2">
    <location>
        <begin position="21"/>
        <end position="176"/>
    </location>
</feature>
<keyword evidence="4" id="KW-1185">Reference proteome</keyword>
<dbReference type="EMBL" id="CP031124">
    <property type="protein sequence ID" value="AXF85209.1"/>
    <property type="molecule type" value="Genomic_DNA"/>
</dbReference>
<dbReference type="GO" id="GO:0004373">
    <property type="term" value="F:alpha-1,4-glucan glucosyltransferase (UDP-glucose donor) activity"/>
    <property type="evidence" value="ECO:0007669"/>
    <property type="project" value="UniProtKB-EC"/>
</dbReference>
<dbReference type="InterPro" id="IPR028098">
    <property type="entry name" value="Glyco_trans_4-like_N"/>
</dbReference>
<dbReference type="Proteomes" id="UP000252182">
    <property type="component" value="Chromosome"/>
</dbReference>
<dbReference type="InterPro" id="IPR050194">
    <property type="entry name" value="Glycosyltransferase_grp1"/>
</dbReference>
<sequence>MNALRTIKVLHVYKTYYPDTVGGVEAVIEQICTASQPLGIQSQVLTLSQEAHPIEHHAVTVHRAHLDLELASTGFSWQFIFMLRQLAKDVDVVHYHFPWPFMDMAHFLARVRKPTVLTYHSDIVKQKNLLKVYRPLMNRFLKSINCIVATSPKYLETSEVLQHFKRKTRIIPIGLDKNSYPQPSKERLIEWQSKLPTKFFLFVGVLRYYKGLHTLLEALASCDYPTVIAGAGPEAQQLQLQAKQLGLKNIIFLGKVSELDKFALLQLCFSFVFPSHLRSEAFGISLLEAAMYGKPLISCEIGTGTTYINIDQETGFAIAPESPSELRQAMQCLWDHPNMAQDMGIAAQARYNELFTSETTTEQYVKLYRMLTNEKASNEQD</sequence>
<reference evidence="4" key="1">
    <citation type="submission" date="2018-07" db="EMBL/GenBank/DDBJ databases">
        <authorList>
            <person name="Kim H."/>
        </authorList>
    </citation>
    <scope>NUCLEOTIDE SEQUENCE [LARGE SCALE GENOMIC DNA]</scope>
    <source>
        <strain evidence="4">F02</strain>
    </source>
</reference>
<dbReference type="AlphaFoldDB" id="A0A345DA21"/>
<accession>A0A345DA21</accession>
<feature type="domain" description="Glycosyl transferase family 1" evidence="1">
    <location>
        <begin position="194"/>
        <end position="349"/>
    </location>
</feature>
<dbReference type="CDD" id="cd03795">
    <property type="entry name" value="GT4_WfcD-like"/>
    <property type="match status" value="1"/>
</dbReference>
<dbReference type="Pfam" id="PF00534">
    <property type="entry name" value="Glycos_transf_1"/>
    <property type="match status" value="1"/>
</dbReference>
<dbReference type="PANTHER" id="PTHR45947">
    <property type="entry name" value="SULFOQUINOVOSYL TRANSFERASE SQD2"/>
    <property type="match status" value="1"/>
</dbReference>
<dbReference type="InterPro" id="IPR001296">
    <property type="entry name" value="Glyco_trans_1"/>
</dbReference>
<dbReference type="SUPFAM" id="SSF53756">
    <property type="entry name" value="UDP-Glycosyltransferase/glycogen phosphorylase"/>
    <property type="match status" value="1"/>
</dbReference>
<gene>
    <name evidence="3" type="ORF">DTO96_100935</name>
</gene>
<evidence type="ECO:0000259" key="1">
    <source>
        <dbReference type="Pfam" id="PF00534"/>
    </source>
</evidence>
<keyword evidence="3" id="KW-0808">Transferase</keyword>
<proteinExistence type="predicted"/>
<dbReference type="PANTHER" id="PTHR45947:SF3">
    <property type="entry name" value="SULFOQUINOVOSYL TRANSFERASE SQD2"/>
    <property type="match status" value="1"/>
</dbReference>
<name>A0A345DA21_9BURK</name>
<dbReference type="Gene3D" id="3.40.50.2000">
    <property type="entry name" value="Glycogen Phosphorylase B"/>
    <property type="match status" value="2"/>
</dbReference>
<keyword evidence="3" id="KW-0328">Glycosyltransferase</keyword>
<evidence type="ECO:0000259" key="2">
    <source>
        <dbReference type="Pfam" id="PF13439"/>
    </source>
</evidence>
<dbReference type="RefSeq" id="WP_308418252.1">
    <property type="nucleotide sequence ID" value="NZ_CP031124.1"/>
</dbReference>
<dbReference type="KEGG" id="hyf:DTO96_100935"/>
<evidence type="ECO:0000313" key="3">
    <source>
        <dbReference type="EMBL" id="AXF85209.1"/>
    </source>
</evidence>
<organism evidence="3 4">
    <name type="scientific">Ephemeroptericola cinctiostellae</name>
    <dbReference type="NCBI Taxonomy" id="2268024"/>
    <lineage>
        <taxon>Bacteria</taxon>
        <taxon>Pseudomonadati</taxon>
        <taxon>Pseudomonadota</taxon>
        <taxon>Betaproteobacteria</taxon>
        <taxon>Burkholderiales</taxon>
        <taxon>Burkholderiaceae</taxon>
        <taxon>Ephemeroptericola</taxon>
    </lineage>
</organism>
<dbReference type="Pfam" id="PF13439">
    <property type="entry name" value="Glyco_transf_4"/>
    <property type="match status" value="1"/>
</dbReference>
<dbReference type="EC" id="2.4.1.11" evidence="3"/>
<protein>
    <submittedName>
        <fullName evidence="3">Glycogen synthase</fullName>
        <ecNumber evidence="3">2.4.1.11</ecNumber>
    </submittedName>
</protein>